<dbReference type="Proteomes" id="UP000824070">
    <property type="component" value="Unassembled WGS sequence"/>
</dbReference>
<proteinExistence type="predicted"/>
<reference evidence="1" key="2">
    <citation type="journal article" date="2021" name="PeerJ">
        <title>Extensive microbial diversity within the chicken gut microbiome revealed by metagenomics and culture.</title>
        <authorList>
            <person name="Gilroy R."/>
            <person name="Ravi A."/>
            <person name="Getino M."/>
            <person name="Pursley I."/>
            <person name="Horton D.L."/>
            <person name="Alikhan N.F."/>
            <person name="Baker D."/>
            <person name="Gharbi K."/>
            <person name="Hall N."/>
            <person name="Watson M."/>
            <person name="Adriaenssens E.M."/>
            <person name="Foster-Nyarko E."/>
            <person name="Jarju S."/>
            <person name="Secka A."/>
            <person name="Antonio M."/>
            <person name="Oren A."/>
            <person name="Chaudhuri R.R."/>
            <person name="La Ragione R."/>
            <person name="Hildebrand F."/>
            <person name="Pallen M.J."/>
        </authorList>
    </citation>
    <scope>NUCLEOTIDE SEQUENCE</scope>
    <source>
        <strain evidence="1">ChiGjej1B1-22543</strain>
    </source>
</reference>
<reference evidence="1" key="1">
    <citation type="submission" date="2020-10" db="EMBL/GenBank/DDBJ databases">
        <authorList>
            <person name="Gilroy R."/>
        </authorList>
    </citation>
    <scope>NUCLEOTIDE SEQUENCE</scope>
    <source>
        <strain evidence="1">ChiGjej1B1-22543</strain>
    </source>
</reference>
<evidence type="ECO:0000313" key="2">
    <source>
        <dbReference type="Proteomes" id="UP000824070"/>
    </source>
</evidence>
<accession>A0A9D1S313</accession>
<evidence type="ECO:0008006" key="3">
    <source>
        <dbReference type="Google" id="ProtNLM"/>
    </source>
</evidence>
<comment type="caution">
    <text evidence="1">The sequence shown here is derived from an EMBL/GenBank/DDBJ whole genome shotgun (WGS) entry which is preliminary data.</text>
</comment>
<sequence>MKKLLFAILDHVPATEELLRRLSEKGYNGTVIPTSGLHHILPKFDDDVSGAIPLAAMVDDLPSGNLTLFITIDDDKLDDLKKMIREATNSFKSIKGGMFVLQSTDNEGSL</sequence>
<dbReference type="EMBL" id="DVMV01000008">
    <property type="protein sequence ID" value="HIU44843.1"/>
    <property type="molecule type" value="Genomic_DNA"/>
</dbReference>
<evidence type="ECO:0000313" key="1">
    <source>
        <dbReference type="EMBL" id="HIU44843.1"/>
    </source>
</evidence>
<organism evidence="1 2">
    <name type="scientific">Candidatus Alloenteromonas pullicola</name>
    <dbReference type="NCBI Taxonomy" id="2840784"/>
    <lineage>
        <taxon>Bacteria</taxon>
        <taxon>Bacillati</taxon>
        <taxon>Bacillota</taxon>
        <taxon>Bacillota incertae sedis</taxon>
        <taxon>Candidatus Alloenteromonas</taxon>
    </lineage>
</organism>
<gene>
    <name evidence="1" type="ORF">IAC52_00895</name>
</gene>
<protein>
    <recommendedName>
        <fullName evidence="3">Nitrogen regulatory protein P-II</fullName>
    </recommendedName>
</protein>
<name>A0A9D1S313_9FIRM</name>
<dbReference type="AlphaFoldDB" id="A0A9D1S313"/>